<feature type="compositionally biased region" description="Low complexity" evidence="1">
    <location>
        <begin position="64"/>
        <end position="75"/>
    </location>
</feature>
<proteinExistence type="predicted"/>
<dbReference type="EMBL" id="BLXT01002860">
    <property type="protein sequence ID" value="GFN98500.1"/>
    <property type="molecule type" value="Genomic_DNA"/>
</dbReference>
<dbReference type="Proteomes" id="UP000735302">
    <property type="component" value="Unassembled WGS sequence"/>
</dbReference>
<dbReference type="AlphaFoldDB" id="A0AAV3ZVE7"/>
<name>A0AAV3ZVE7_9GAST</name>
<accession>A0AAV3ZVE7</accession>
<feature type="compositionally biased region" description="Polar residues" evidence="1">
    <location>
        <begin position="76"/>
        <end position="89"/>
    </location>
</feature>
<keyword evidence="3" id="KW-1185">Reference proteome</keyword>
<comment type="caution">
    <text evidence="2">The sequence shown here is derived from an EMBL/GenBank/DDBJ whole genome shotgun (WGS) entry which is preliminary data.</text>
</comment>
<organism evidence="2 3">
    <name type="scientific">Plakobranchus ocellatus</name>
    <dbReference type="NCBI Taxonomy" id="259542"/>
    <lineage>
        <taxon>Eukaryota</taxon>
        <taxon>Metazoa</taxon>
        <taxon>Spiralia</taxon>
        <taxon>Lophotrochozoa</taxon>
        <taxon>Mollusca</taxon>
        <taxon>Gastropoda</taxon>
        <taxon>Heterobranchia</taxon>
        <taxon>Euthyneura</taxon>
        <taxon>Panpulmonata</taxon>
        <taxon>Sacoglossa</taxon>
        <taxon>Placobranchoidea</taxon>
        <taxon>Plakobranchidae</taxon>
        <taxon>Plakobranchus</taxon>
    </lineage>
</organism>
<reference evidence="2 3" key="1">
    <citation type="journal article" date="2021" name="Elife">
        <title>Chloroplast acquisition without the gene transfer in kleptoplastic sea slugs, Plakobranchus ocellatus.</title>
        <authorList>
            <person name="Maeda T."/>
            <person name="Takahashi S."/>
            <person name="Yoshida T."/>
            <person name="Shimamura S."/>
            <person name="Takaki Y."/>
            <person name="Nagai Y."/>
            <person name="Toyoda A."/>
            <person name="Suzuki Y."/>
            <person name="Arimoto A."/>
            <person name="Ishii H."/>
            <person name="Satoh N."/>
            <person name="Nishiyama T."/>
            <person name="Hasebe M."/>
            <person name="Maruyama T."/>
            <person name="Minagawa J."/>
            <person name="Obokata J."/>
            <person name="Shigenobu S."/>
        </authorList>
    </citation>
    <scope>NUCLEOTIDE SEQUENCE [LARGE SCALE GENOMIC DNA]</scope>
</reference>
<evidence type="ECO:0000313" key="3">
    <source>
        <dbReference type="Proteomes" id="UP000735302"/>
    </source>
</evidence>
<evidence type="ECO:0008006" key="4">
    <source>
        <dbReference type="Google" id="ProtNLM"/>
    </source>
</evidence>
<feature type="compositionally biased region" description="Polar residues" evidence="1">
    <location>
        <begin position="130"/>
        <end position="139"/>
    </location>
</feature>
<evidence type="ECO:0000313" key="2">
    <source>
        <dbReference type="EMBL" id="GFN98500.1"/>
    </source>
</evidence>
<feature type="region of interest" description="Disordered" evidence="1">
    <location>
        <begin position="49"/>
        <end position="92"/>
    </location>
</feature>
<gene>
    <name evidence="2" type="ORF">PoB_002500600</name>
</gene>
<evidence type="ECO:0000256" key="1">
    <source>
        <dbReference type="SAM" id="MobiDB-lite"/>
    </source>
</evidence>
<sequence>MQNAGKMIPSGGVEDKLDIWSLRLACLNQILDPWVYIISRVTCCKSQREREPLRSHSQSRVHASSIDSSSNSRRNTVISTVNSSHSSPQCPRKERNLFSRTLGAIRVLFHQKQSQKEYNSSPNKDPETPLRSSAPTQITLADRAISSRCSSSSKLYEDEVYNSSLNKDPETPLKSSAPTQITLADRAISSRCSSSSKLYEDEVC</sequence>
<protein>
    <recommendedName>
        <fullName evidence="4">G-protein coupled receptors family 1 profile domain-containing protein</fullName>
    </recommendedName>
</protein>
<feature type="region of interest" description="Disordered" evidence="1">
    <location>
        <begin position="113"/>
        <end position="145"/>
    </location>
</feature>